<feature type="transmembrane region" description="Helical" evidence="19">
    <location>
        <begin position="160"/>
        <end position="180"/>
    </location>
</feature>
<evidence type="ECO:0000313" key="23">
    <source>
        <dbReference type="Proteomes" id="UP000280668"/>
    </source>
</evidence>
<keyword evidence="15 19" id="KW-0472">Membrane</keyword>
<proteinExistence type="predicted"/>
<dbReference type="AlphaFoldDB" id="A0A3N2B923"/>
<evidence type="ECO:0000259" key="20">
    <source>
        <dbReference type="PROSITE" id="PS51002"/>
    </source>
</evidence>
<dbReference type="InterPro" id="IPR027387">
    <property type="entry name" value="Cytb/b6-like_sf"/>
</dbReference>
<keyword evidence="6" id="KW-1003">Cell membrane</keyword>
<dbReference type="GO" id="GO:0022904">
    <property type="term" value="P:respiratory electron transport chain"/>
    <property type="evidence" value="ECO:0007669"/>
    <property type="project" value="InterPro"/>
</dbReference>
<feature type="transmembrane region" description="Helical" evidence="19">
    <location>
        <begin position="392"/>
        <end position="410"/>
    </location>
</feature>
<feature type="region of interest" description="Disordered" evidence="18">
    <location>
        <begin position="1"/>
        <end position="21"/>
    </location>
</feature>
<feature type="transmembrane region" description="Helical" evidence="19">
    <location>
        <begin position="346"/>
        <end position="371"/>
    </location>
</feature>
<evidence type="ECO:0000256" key="13">
    <source>
        <dbReference type="ARBA" id="ARBA00022989"/>
    </source>
</evidence>
<reference evidence="22 23" key="1">
    <citation type="submission" date="2018-11" db="EMBL/GenBank/DDBJ databases">
        <title>Sequencing the genomes of 1000 actinobacteria strains.</title>
        <authorList>
            <person name="Klenk H.-P."/>
        </authorList>
    </citation>
    <scope>NUCLEOTIDE SEQUENCE [LARGE SCALE GENOMIC DNA]</scope>
    <source>
        <strain evidence="22 23">DSM 11294</strain>
    </source>
</reference>
<dbReference type="GO" id="GO:0005886">
    <property type="term" value="C:plasma membrane"/>
    <property type="evidence" value="ECO:0007669"/>
    <property type="project" value="UniProtKB-SubCell"/>
</dbReference>
<dbReference type="Proteomes" id="UP000280668">
    <property type="component" value="Unassembled WGS sequence"/>
</dbReference>
<keyword evidence="14" id="KW-0408">Iron</keyword>
<evidence type="ECO:0000256" key="2">
    <source>
        <dbReference type="ARBA" id="ARBA00004651"/>
    </source>
</evidence>
<dbReference type="RefSeq" id="WP_425453678.1">
    <property type="nucleotide sequence ID" value="NZ_RKHK01000001.1"/>
</dbReference>
<dbReference type="InterPro" id="IPR005798">
    <property type="entry name" value="Cyt_b/b6_C"/>
</dbReference>
<dbReference type="EMBL" id="RKHK01000001">
    <property type="protein sequence ID" value="ROR71779.1"/>
    <property type="molecule type" value="Genomic_DNA"/>
</dbReference>
<keyword evidence="9 19" id="KW-0812">Transmembrane</keyword>
<evidence type="ECO:0000256" key="19">
    <source>
        <dbReference type="SAM" id="Phobius"/>
    </source>
</evidence>
<evidence type="ECO:0000256" key="8">
    <source>
        <dbReference type="ARBA" id="ARBA00022660"/>
    </source>
</evidence>
<dbReference type="PROSITE" id="PS51002">
    <property type="entry name" value="CYTB_NTER"/>
    <property type="match status" value="1"/>
</dbReference>
<evidence type="ECO:0000256" key="11">
    <source>
        <dbReference type="ARBA" id="ARBA00022967"/>
    </source>
</evidence>
<dbReference type="GO" id="GO:0016491">
    <property type="term" value="F:oxidoreductase activity"/>
    <property type="evidence" value="ECO:0007669"/>
    <property type="project" value="InterPro"/>
</dbReference>
<evidence type="ECO:0000256" key="17">
    <source>
        <dbReference type="ARBA" id="ARBA00029568"/>
    </source>
</evidence>
<feature type="compositionally biased region" description="Polar residues" evidence="18">
    <location>
        <begin position="1"/>
        <end position="10"/>
    </location>
</feature>
<evidence type="ECO:0000256" key="4">
    <source>
        <dbReference type="ARBA" id="ARBA00016116"/>
    </source>
</evidence>
<dbReference type="SUPFAM" id="SSF81648">
    <property type="entry name" value="a domain/subunit of cytochrome bc1 complex (Ubiquinol-cytochrome c reductase)"/>
    <property type="match status" value="1"/>
</dbReference>
<comment type="subcellular location">
    <subcellularLocation>
        <location evidence="2">Cell membrane</location>
        <topology evidence="2">Multi-pass membrane protein</topology>
    </subcellularLocation>
</comment>
<keyword evidence="8" id="KW-0679">Respiratory chain</keyword>
<comment type="caution">
    <text evidence="22">The sequence shown here is derived from an EMBL/GenBank/DDBJ whole genome shotgun (WGS) entry which is preliminary data.</text>
</comment>
<evidence type="ECO:0000256" key="16">
    <source>
        <dbReference type="ARBA" id="ARBA00029351"/>
    </source>
</evidence>
<comment type="cofactor">
    <cofactor evidence="1">
        <name>heme</name>
        <dbReference type="ChEBI" id="CHEBI:30413"/>
    </cofactor>
</comment>
<feature type="compositionally biased region" description="Basic and acidic residues" evidence="18">
    <location>
        <begin position="604"/>
        <end position="621"/>
    </location>
</feature>
<dbReference type="Gene3D" id="1.20.810.10">
    <property type="entry name" value="Cytochrome Bc1 Complex, Chain C"/>
    <property type="match status" value="1"/>
</dbReference>
<evidence type="ECO:0000259" key="21">
    <source>
        <dbReference type="PROSITE" id="PS51003"/>
    </source>
</evidence>
<evidence type="ECO:0000256" key="15">
    <source>
        <dbReference type="ARBA" id="ARBA00023136"/>
    </source>
</evidence>
<protein>
    <recommendedName>
        <fullName evidence="4">Cytochrome bc1 complex cytochrome b subunit</fullName>
        <ecNumber evidence="3">7.1.1.8</ecNumber>
    </recommendedName>
    <alternativeName>
        <fullName evidence="17">Cytochrome bc1 reductase complex subunit QcrB</fullName>
    </alternativeName>
</protein>
<name>A0A3N2B923_9MICO</name>
<dbReference type="EC" id="7.1.1.8" evidence="3"/>
<dbReference type="PANTHER" id="PTHR19271">
    <property type="entry name" value="CYTOCHROME B"/>
    <property type="match status" value="1"/>
</dbReference>
<keyword evidence="11" id="KW-1278">Translocase</keyword>
<dbReference type="FunFam" id="1.20.810.10:FF:000007">
    <property type="entry name" value="Ubiquinol-cytochrome C reductase B subunit"/>
    <property type="match status" value="1"/>
</dbReference>
<organism evidence="22 23">
    <name type="scientific">Bogoriella caseilytica</name>
    <dbReference type="NCBI Taxonomy" id="56055"/>
    <lineage>
        <taxon>Bacteria</taxon>
        <taxon>Bacillati</taxon>
        <taxon>Actinomycetota</taxon>
        <taxon>Actinomycetes</taxon>
        <taxon>Micrococcales</taxon>
        <taxon>Bogoriellaceae</taxon>
        <taxon>Bogoriella</taxon>
    </lineage>
</organism>
<dbReference type="InterPro" id="IPR016174">
    <property type="entry name" value="Di-haem_cyt_TM"/>
</dbReference>
<dbReference type="SUPFAM" id="SSF81342">
    <property type="entry name" value="Transmembrane di-heme cytochromes"/>
    <property type="match status" value="1"/>
</dbReference>
<comment type="catalytic activity">
    <reaction evidence="16">
        <text>a quinol + 2 Fe(III)-[cytochrome c](out) = a quinone + 2 Fe(II)-[cytochrome c](out) + 2 H(+)(out)</text>
        <dbReference type="Rhea" id="RHEA:11484"/>
        <dbReference type="Rhea" id="RHEA-COMP:10350"/>
        <dbReference type="Rhea" id="RHEA-COMP:14399"/>
        <dbReference type="ChEBI" id="CHEBI:15378"/>
        <dbReference type="ChEBI" id="CHEBI:24646"/>
        <dbReference type="ChEBI" id="CHEBI:29033"/>
        <dbReference type="ChEBI" id="CHEBI:29034"/>
        <dbReference type="ChEBI" id="CHEBI:132124"/>
        <dbReference type="EC" id="7.1.1.8"/>
    </reaction>
</comment>
<dbReference type="PROSITE" id="PS51003">
    <property type="entry name" value="CYTB_CTER"/>
    <property type="match status" value="1"/>
</dbReference>
<gene>
    <name evidence="22" type="ORF">EDD31_0117</name>
</gene>
<keyword evidence="5" id="KW-0813">Transport</keyword>
<evidence type="ECO:0000313" key="22">
    <source>
        <dbReference type="EMBL" id="ROR71779.1"/>
    </source>
</evidence>
<evidence type="ECO:0000256" key="1">
    <source>
        <dbReference type="ARBA" id="ARBA00001971"/>
    </source>
</evidence>
<feature type="transmembrane region" description="Helical" evidence="19">
    <location>
        <begin position="430"/>
        <end position="447"/>
    </location>
</feature>
<evidence type="ECO:0000256" key="10">
    <source>
        <dbReference type="ARBA" id="ARBA00022723"/>
    </source>
</evidence>
<evidence type="ECO:0000256" key="9">
    <source>
        <dbReference type="ARBA" id="ARBA00022692"/>
    </source>
</evidence>
<feature type="transmembrane region" description="Helical" evidence="19">
    <location>
        <begin position="55"/>
        <end position="81"/>
    </location>
</feature>
<evidence type="ECO:0000256" key="3">
    <source>
        <dbReference type="ARBA" id="ARBA00012951"/>
    </source>
</evidence>
<feature type="transmembrane region" description="Helical" evidence="19">
    <location>
        <begin position="130"/>
        <end position="148"/>
    </location>
</feature>
<keyword evidence="23" id="KW-1185">Reference proteome</keyword>
<feature type="domain" description="Cytochrome b/b6 C-terminal region profile" evidence="21">
    <location>
        <begin position="258"/>
        <end position="453"/>
    </location>
</feature>
<accession>A0A3N2B923</accession>
<dbReference type="InterPro" id="IPR036150">
    <property type="entry name" value="Cyt_b/b6_C_sf"/>
</dbReference>
<sequence>MSTTKTSNDAPPTAQPRGEFQPGKVVSGGADLLDSRVGVAKAVRYMARKIFPEHWSFLLGEIALWSFVVVVISGIFLTMFFDPSMAHVHYPEDALPASHQGVEMSAAYASTVYMSWEVRGGLLMRQMHHWGALIFVAAVVVHMFRVFFTGAFRKPREINWLVGFALMILALAAGFSGYSLPDDVLSGNGLRIADGVAKSIPVLGSYVSLGLFGGEFPGTVVIPRLFTVHILIVPALIVALVTVHLLLMVLHKHTQFPGPGRTDKNVVGYPAFPAYAAKMGGYFFIVFGFIAVMGATMSINNVWNYGPYDPSPVGAGAQPDWYILFLEGALRIMPGWEVVLFDRWPLALSILIPGVIVPGIMFTVLALYPFIERAATRDQREHHVLDRPRNRPVRTALGVAYLGVFALLVLAGANDLIATHFALSLNDITWVFRVGFFVLPVVLFMVTKRICLGLQRRDRELVLHGHETGRVVQLANGEFMEVHRPLDEHERWVLVAHAPERPLEPGPATDRHGVDRPGYKIDRVRAAISRFFYEDRVEPVSPSEVEAAHHDHEEPTEIAAEGPVVESVHGGAIEINQGIPVEEPHDDQPGRSAGGGSAATLARSEQDRLAEQAREQDPEQQ</sequence>
<evidence type="ECO:0000256" key="12">
    <source>
        <dbReference type="ARBA" id="ARBA00022982"/>
    </source>
</evidence>
<keyword evidence="10" id="KW-0479">Metal-binding</keyword>
<keyword evidence="13 19" id="KW-1133">Transmembrane helix</keyword>
<dbReference type="Pfam" id="PF13631">
    <property type="entry name" value="Cytochrom_B_N_2"/>
    <property type="match status" value="1"/>
</dbReference>
<keyword evidence="7" id="KW-0349">Heme</keyword>
<dbReference type="PANTHER" id="PTHR19271:SF16">
    <property type="entry name" value="CYTOCHROME B"/>
    <property type="match status" value="1"/>
</dbReference>
<keyword evidence="12" id="KW-0249">Electron transport</keyword>
<feature type="transmembrane region" description="Helical" evidence="19">
    <location>
        <begin position="226"/>
        <end position="250"/>
    </location>
</feature>
<feature type="domain" description="Cytochrome b/b6 N-terminal region profile" evidence="20">
    <location>
        <begin position="29"/>
        <end position="257"/>
    </location>
</feature>
<dbReference type="GO" id="GO:0008121">
    <property type="term" value="F:quinol-cytochrome-c reductase activity"/>
    <property type="evidence" value="ECO:0007669"/>
    <property type="project" value="UniProtKB-EC"/>
</dbReference>
<evidence type="ECO:0000256" key="18">
    <source>
        <dbReference type="SAM" id="MobiDB-lite"/>
    </source>
</evidence>
<dbReference type="GO" id="GO:0046872">
    <property type="term" value="F:metal ion binding"/>
    <property type="evidence" value="ECO:0007669"/>
    <property type="project" value="UniProtKB-KW"/>
</dbReference>
<evidence type="ECO:0000256" key="6">
    <source>
        <dbReference type="ARBA" id="ARBA00022475"/>
    </source>
</evidence>
<evidence type="ECO:0000256" key="5">
    <source>
        <dbReference type="ARBA" id="ARBA00022448"/>
    </source>
</evidence>
<evidence type="ECO:0000256" key="7">
    <source>
        <dbReference type="ARBA" id="ARBA00022617"/>
    </source>
</evidence>
<evidence type="ECO:0000256" key="14">
    <source>
        <dbReference type="ARBA" id="ARBA00023004"/>
    </source>
</evidence>
<feature type="region of interest" description="Disordered" evidence="18">
    <location>
        <begin position="573"/>
        <end position="621"/>
    </location>
</feature>
<feature type="transmembrane region" description="Helical" evidence="19">
    <location>
        <begin position="282"/>
        <end position="303"/>
    </location>
</feature>
<dbReference type="InterPro" id="IPR005797">
    <property type="entry name" value="Cyt_b/b6_N"/>
</dbReference>